<reference evidence="3" key="1">
    <citation type="journal article" date="2019" name="Int. J. Syst. Evol. Microbiol.">
        <title>The Global Catalogue of Microorganisms (GCM) 10K type strain sequencing project: providing services to taxonomists for standard genome sequencing and annotation.</title>
        <authorList>
            <consortium name="The Broad Institute Genomics Platform"/>
            <consortium name="The Broad Institute Genome Sequencing Center for Infectious Disease"/>
            <person name="Wu L."/>
            <person name="Ma J."/>
        </authorList>
    </citation>
    <scope>NUCLEOTIDE SEQUENCE [LARGE SCALE GENOMIC DNA]</scope>
    <source>
        <strain evidence="3">CGMCC 1.18437</strain>
    </source>
</reference>
<protein>
    <recommendedName>
        <fullName evidence="4">Transposase</fullName>
    </recommendedName>
</protein>
<evidence type="ECO:0000313" key="2">
    <source>
        <dbReference type="EMBL" id="GHF62042.1"/>
    </source>
</evidence>
<organism evidence="2 3">
    <name type="scientific">Deinococcus metalli</name>
    <dbReference type="NCBI Taxonomy" id="1141878"/>
    <lineage>
        <taxon>Bacteria</taxon>
        <taxon>Thermotogati</taxon>
        <taxon>Deinococcota</taxon>
        <taxon>Deinococci</taxon>
        <taxon>Deinococcales</taxon>
        <taxon>Deinococcaceae</taxon>
        <taxon>Deinococcus</taxon>
    </lineage>
</organism>
<feature type="compositionally biased region" description="Basic and acidic residues" evidence="1">
    <location>
        <begin position="8"/>
        <end position="28"/>
    </location>
</feature>
<proteinExistence type="predicted"/>
<name>A0ABQ3JTH5_9DEIO</name>
<keyword evidence="3" id="KW-1185">Reference proteome</keyword>
<evidence type="ECO:0000256" key="1">
    <source>
        <dbReference type="SAM" id="MobiDB-lite"/>
    </source>
</evidence>
<evidence type="ECO:0000313" key="3">
    <source>
        <dbReference type="Proteomes" id="UP000619376"/>
    </source>
</evidence>
<accession>A0ABQ3JTH5</accession>
<feature type="region of interest" description="Disordered" evidence="1">
    <location>
        <begin position="1"/>
        <end position="35"/>
    </location>
</feature>
<comment type="caution">
    <text evidence="2">The sequence shown here is derived from an EMBL/GenBank/DDBJ whole genome shotgun (WGS) entry which is preliminary data.</text>
</comment>
<dbReference type="EMBL" id="BNAJ01000016">
    <property type="protein sequence ID" value="GHF62042.1"/>
    <property type="molecule type" value="Genomic_DNA"/>
</dbReference>
<sequence>MKILHARQGSERSESEIVRPDGSLEAHPGHVGRKTGVRVHIGTLLAVSAHPGVRGNRRNLPSR</sequence>
<evidence type="ECO:0008006" key="4">
    <source>
        <dbReference type="Google" id="ProtNLM"/>
    </source>
</evidence>
<gene>
    <name evidence="2" type="ORF">GCM10017781_42650</name>
</gene>
<dbReference type="Proteomes" id="UP000619376">
    <property type="component" value="Unassembled WGS sequence"/>
</dbReference>